<evidence type="ECO:0000256" key="2">
    <source>
        <dbReference type="ARBA" id="ARBA00022792"/>
    </source>
</evidence>
<keyword evidence="10" id="KW-1185">Reference proteome</keyword>
<dbReference type="InterPro" id="IPR000223">
    <property type="entry name" value="Pept_S26A_signal_pept_1"/>
</dbReference>
<dbReference type="AlphaFoldDB" id="G0QJK6"/>
<dbReference type="InterPro" id="IPR019533">
    <property type="entry name" value="Peptidase_S26"/>
</dbReference>
<evidence type="ECO:0000313" key="10">
    <source>
        <dbReference type="Proteomes" id="UP000008983"/>
    </source>
</evidence>
<evidence type="ECO:0000259" key="8">
    <source>
        <dbReference type="Pfam" id="PF10502"/>
    </source>
</evidence>
<feature type="active site" evidence="7">
    <location>
        <position position="30"/>
    </location>
</feature>
<dbReference type="STRING" id="857967.G0QJK6"/>
<keyword evidence="2" id="KW-0999">Mitochondrion inner membrane</keyword>
<evidence type="ECO:0000256" key="6">
    <source>
        <dbReference type="ARBA" id="ARBA00038445"/>
    </source>
</evidence>
<dbReference type="PROSITE" id="PS00761">
    <property type="entry name" value="SPASE_I_3"/>
    <property type="match status" value="1"/>
</dbReference>
<dbReference type="PRINTS" id="PR00727">
    <property type="entry name" value="LEADERPTASE"/>
</dbReference>
<evidence type="ECO:0000256" key="4">
    <source>
        <dbReference type="ARBA" id="ARBA00023128"/>
    </source>
</evidence>
<dbReference type="GeneID" id="14910798"/>
<reference evidence="9 10" key="1">
    <citation type="submission" date="2011-07" db="EMBL/GenBank/DDBJ databases">
        <authorList>
            <person name="Coyne R."/>
            <person name="Brami D."/>
            <person name="Johnson J."/>
            <person name="Hostetler J."/>
            <person name="Hannick L."/>
            <person name="Clark T."/>
            <person name="Cassidy-Hanley D."/>
            <person name="Inman J."/>
        </authorList>
    </citation>
    <scope>NUCLEOTIDE SEQUENCE [LARGE SCALE GENOMIC DNA]</scope>
    <source>
        <strain evidence="9 10">G5</strain>
    </source>
</reference>
<feature type="active site" evidence="7">
    <location>
        <position position="75"/>
    </location>
</feature>
<comment type="similarity">
    <text evidence="6">Belongs to the peptidase S26 family. IMP1 subfamily.</text>
</comment>
<gene>
    <name evidence="9" type="ORF">IMG5_006060</name>
</gene>
<dbReference type="InParanoid" id="G0QJK6"/>
<keyword evidence="5" id="KW-0472">Membrane</keyword>
<dbReference type="PANTHER" id="PTHR12383">
    <property type="entry name" value="PROTEASE FAMILY S26 MITOCHONDRIAL INNER MEMBRANE PROTEASE-RELATED"/>
    <property type="match status" value="1"/>
</dbReference>
<evidence type="ECO:0000313" key="9">
    <source>
        <dbReference type="EMBL" id="EGR34607.1"/>
    </source>
</evidence>
<dbReference type="SUPFAM" id="SSF51306">
    <property type="entry name" value="LexA/Signal peptidase"/>
    <property type="match status" value="1"/>
</dbReference>
<sequence>MDTLMVIPAIAFYYFVTENILVVTKSDGQSMEPTIGDCSSLLINKFSYKLLGKRVQKGDVVVSQSPVKPEIDICKRVIYTEGEYVYGIKIPPNHVWVEGDNKNNSFDSRDHGPLPECLIQGKVMMQLYPFKKIYDQN</sequence>
<dbReference type="EC" id="3.4.21.89" evidence="9"/>
<dbReference type="OrthoDB" id="308440at2759"/>
<dbReference type="GO" id="GO:0042720">
    <property type="term" value="C:mitochondrial inner membrane peptidase complex"/>
    <property type="evidence" value="ECO:0007669"/>
    <property type="project" value="TreeGrafter"/>
</dbReference>
<keyword evidence="4" id="KW-0496">Mitochondrion</keyword>
<dbReference type="eggNOG" id="KOG0171">
    <property type="taxonomic scope" value="Eukaryota"/>
</dbReference>
<dbReference type="InterPro" id="IPR019758">
    <property type="entry name" value="Pept_S26A_signal_pept_1_CS"/>
</dbReference>
<evidence type="ECO:0000256" key="3">
    <source>
        <dbReference type="ARBA" id="ARBA00022801"/>
    </source>
</evidence>
<evidence type="ECO:0000256" key="5">
    <source>
        <dbReference type="ARBA" id="ARBA00023136"/>
    </source>
</evidence>
<organism evidence="9 10">
    <name type="scientific">Ichthyophthirius multifiliis</name>
    <name type="common">White spot disease agent</name>
    <name type="synonym">Ich</name>
    <dbReference type="NCBI Taxonomy" id="5932"/>
    <lineage>
        <taxon>Eukaryota</taxon>
        <taxon>Sar</taxon>
        <taxon>Alveolata</taxon>
        <taxon>Ciliophora</taxon>
        <taxon>Intramacronucleata</taxon>
        <taxon>Oligohymenophorea</taxon>
        <taxon>Hymenostomatida</taxon>
        <taxon>Ophryoglenina</taxon>
        <taxon>Ichthyophthirius</taxon>
    </lineage>
</organism>
<dbReference type="GO" id="GO:0006627">
    <property type="term" value="P:protein processing involved in protein targeting to mitochondrion"/>
    <property type="evidence" value="ECO:0007669"/>
    <property type="project" value="TreeGrafter"/>
</dbReference>
<dbReference type="InterPro" id="IPR052064">
    <property type="entry name" value="Mito_IMP1_subunit"/>
</dbReference>
<comment type="subcellular location">
    <subcellularLocation>
        <location evidence="1">Mitochondrion inner membrane</location>
    </subcellularLocation>
</comment>
<dbReference type="CDD" id="cd06530">
    <property type="entry name" value="S26_SPase_I"/>
    <property type="match status" value="1"/>
</dbReference>
<feature type="domain" description="Peptidase S26" evidence="8">
    <location>
        <begin position="89"/>
        <end position="126"/>
    </location>
</feature>
<name>G0QJK6_ICHMU</name>
<dbReference type="GO" id="GO:0009003">
    <property type="term" value="F:signal peptidase activity"/>
    <property type="evidence" value="ECO:0007669"/>
    <property type="project" value="UniProtKB-EC"/>
</dbReference>
<accession>G0QJK6</accession>
<proteinExistence type="inferred from homology"/>
<dbReference type="GO" id="GO:0006465">
    <property type="term" value="P:signal peptide processing"/>
    <property type="evidence" value="ECO:0007669"/>
    <property type="project" value="InterPro"/>
</dbReference>
<keyword evidence="3 9" id="KW-0378">Hydrolase</keyword>
<feature type="domain" description="Peptidase S26" evidence="8">
    <location>
        <begin position="5"/>
        <end position="85"/>
    </location>
</feature>
<dbReference type="RefSeq" id="XP_004039911.1">
    <property type="nucleotide sequence ID" value="XM_004039863.1"/>
</dbReference>
<protein>
    <submittedName>
        <fullName evidence="9">Imp1 inner mitochondrial membrane peptidase family protein, putative</fullName>
        <ecNumber evidence="9">3.4.21.89</ecNumber>
    </submittedName>
</protein>
<evidence type="ECO:0000256" key="7">
    <source>
        <dbReference type="PIRSR" id="PIRSR600223-1"/>
    </source>
</evidence>
<dbReference type="InterPro" id="IPR036286">
    <property type="entry name" value="LexA/Signal_pep-like_sf"/>
</dbReference>
<dbReference type="Gene3D" id="2.10.109.10">
    <property type="entry name" value="Umud Fragment, subunit A"/>
    <property type="match status" value="1"/>
</dbReference>
<evidence type="ECO:0000256" key="1">
    <source>
        <dbReference type="ARBA" id="ARBA00004273"/>
    </source>
</evidence>
<dbReference type="Pfam" id="PF10502">
    <property type="entry name" value="Peptidase_S26"/>
    <property type="match status" value="2"/>
</dbReference>
<dbReference type="PANTHER" id="PTHR12383:SF16">
    <property type="entry name" value="MITOCHONDRIAL INNER MEMBRANE PROTEASE SUBUNIT 1"/>
    <property type="match status" value="1"/>
</dbReference>
<dbReference type="EMBL" id="GL983070">
    <property type="protein sequence ID" value="EGR34607.1"/>
    <property type="molecule type" value="Genomic_DNA"/>
</dbReference>
<dbReference type="GO" id="GO:0004252">
    <property type="term" value="F:serine-type endopeptidase activity"/>
    <property type="evidence" value="ECO:0007669"/>
    <property type="project" value="InterPro"/>
</dbReference>
<dbReference type="OMA" id="LCKGPSM"/>
<dbReference type="Proteomes" id="UP000008983">
    <property type="component" value="Unassembled WGS sequence"/>
</dbReference>